<keyword evidence="2" id="KW-1185">Reference proteome</keyword>
<dbReference type="EMBL" id="CADEHS020000494">
    <property type="protein sequence ID" value="CAG9952499.1"/>
    <property type="molecule type" value="Genomic_DNA"/>
</dbReference>
<evidence type="ECO:0000313" key="2">
    <source>
        <dbReference type="Proteomes" id="UP000836387"/>
    </source>
</evidence>
<reference evidence="1" key="1">
    <citation type="submission" date="2020-04" db="EMBL/GenBank/DDBJ databases">
        <authorList>
            <person name="Broberg M."/>
        </authorList>
    </citation>
    <scope>NUCLEOTIDE SEQUENCE</scope>
</reference>
<reference evidence="1" key="2">
    <citation type="submission" date="2021-10" db="EMBL/GenBank/DDBJ databases">
        <authorList>
            <person name="Piombo E."/>
        </authorList>
    </citation>
    <scope>NUCLEOTIDE SEQUENCE</scope>
</reference>
<evidence type="ECO:0000313" key="1">
    <source>
        <dbReference type="EMBL" id="CAG9952499.1"/>
    </source>
</evidence>
<name>A0ACA9UHH9_BIOOC</name>
<protein>
    <submittedName>
        <fullName evidence="1">Uncharacterized protein</fullName>
    </submittedName>
</protein>
<sequence length="78" mass="8367">MSTSGLSTTRVRKFKDLPNNAGLSTAYLGFTSTAEYHQFLDVQVGSRWPSRTAVAPCRSPPSPASGQLQFPKPAATPK</sequence>
<dbReference type="Proteomes" id="UP000836387">
    <property type="component" value="Unassembled WGS sequence"/>
</dbReference>
<comment type="caution">
    <text evidence="1">The sequence shown here is derived from an EMBL/GenBank/DDBJ whole genome shotgun (WGS) entry which is preliminary data.</text>
</comment>
<organism evidence="1 2">
    <name type="scientific">Clonostachys rosea f. rosea IK726</name>
    <dbReference type="NCBI Taxonomy" id="1349383"/>
    <lineage>
        <taxon>Eukaryota</taxon>
        <taxon>Fungi</taxon>
        <taxon>Dikarya</taxon>
        <taxon>Ascomycota</taxon>
        <taxon>Pezizomycotina</taxon>
        <taxon>Sordariomycetes</taxon>
        <taxon>Hypocreomycetidae</taxon>
        <taxon>Hypocreales</taxon>
        <taxon>Bionectriaceae</taxon>
        <taxon>Clonostachys</taxon>
    </lineage>
</organism>
<proteinExistence type="predicted"/>
<accession>A0ACA9UHH9</accession>
<gene>
    <name evidence="1" type="ORF">CRV2_00017752</name>
</gene>